<evidence type="ECO:0000313" key="3">
    <source>
        <dbReference type="Proteomes" id="UP001310890"/>
    </source>
</evidence>
<accession>A0AAN7TE03</accession>
<gene>
    <name evidence="2" type="ORF">LTR62_005394</name>
</gene>
<organism evidence="2 3">
    <name type="scientific">Meristemomyces frigidus</name>
    <dbReference type="NCBI Taxonomy" id="1508187"/>
    <lineage>
        <taxon>Eukaryota</taxon>
        <taxon>Fungi</taxon>
        <taxon>Dikarya</taxon>
        <taxon>Ascomycota</taxon>
        <taxon>Pezizomycotina</taxon>
        <taxon>Dothideomycetes</taxon>
        <taxon>Dothideomycetidae</taxon>
        <taxon>Mycosphaerellales</taxon>
        <taxon>Teratosphaeriaceae</taxon>
        <taxon>Meristemomyces</taxon>
    </lineage>
</organism>
<evidence type="ECO:0000313" key="2">
    <source>
        <dbReference type="EMBL" id="KAK5111019.1"/>
    </source>
</evidence>
<feature type="compositionally biased region" description="Pro residues" evidence="1">
    <location>
        <begin position="79"/>
        <end position="88"/>
    </location>
</feature>
<reference evidence="2" key="1">
    <citation type="submission" date="2023-08" db="EMBL/GenBank/DDBJ databases">
        <title>Black Yeasts Isolated from many extreme environments.</title>
        <authorList>
            <person name="Coleine C."/>
            <person name="Stajich J.E."/>
            <person name="Selbmann L."/>
        </authorList>
    </citation>
    <scope>NUCLEOTIDE SEQUENCE</scope>
    <source>
        <strain evidence="2">CCFEE 5401</strain>
    </source>
</reference>
<sequence>MKIGAARVTDSSDVLLNDLDQNEPGPTVNRIVLYAATQTALLLGIDPTAVEKKRMDEDPKSSNPFTTPPSSPGTRTPPTRNPPRPPHLLHPSLTPASDKEKKSSSPPLSTANPLKNLRNSQPHPLVTP</sequence>
<feature type="region of interest" description="Disordered" evidence="1">
    <location>
        <begin position="51"/>
        <end position="128"/>
    </location>
</feature>
<proteinExistence type="predicted"/>
<dbReference type="Proteomes" id="UP001310890">
    <property type="component" value="Unassembled WGS sequence"/>
</dbReference>
<feature type="region of interest" description="Disordered" evidence="1">
    <location>
        <begin position="1"/>
        <end position="26"/>
    </location>
</feature>
<dbReference type="EMBL" id="JAVRRL010000043">
    <property type="protein sequence ID" value="KAK5111019.1"/>
    <property type="molecule type" value="Genomic_DNA"/>
</dbReference>
<feature type="compositionally biased region" description="Polar residues" evidence="1">
    <location>
        <begin position="104"/>
        <end position="122"/>
    </location>
</feature>
<comment type="caution">
    <text evidence="2">The sequence shown here is derived from an EMBL/GenBank/DDBJ whole genome shotgun (WGS) entry which is preliminary data.</text>
</comment>
<feature type="compositionally biased region" description="Basic and acidic residues" evidence="1">
    <location>
        <begin position="51"/>
        <end position="60"/>
    </location>
</feature>
<evidence type="ECO:0000256" key="1">
    <source>
        <dbReference type="SAM" id="MobiDB-lite"/>
    </source>
</evidence>
<dbReference type="AlphaFoldDB" id="A0AAN7TE03"/>
<name>A0AAN7TE03_9PEZI</name>
<protein>
    <submittedName>
        <fullName evidence="2">Uncharacterized protein</fullName>
    </submittedName>
</protein>